<dbReference type="InterPro" id="IPR001841">
    <property type="entry name" value="Znf_RING"/>
</dbReference>
<name>A0A8S1EIV9_9PELO</name>
<evidence type="ECO:0000313" key="17">
    <source>
        <dbReference type="Proteomes" id="UP000494206"/>
    </source>
</evidence>
<evidence type="ECO:0000256" key="13">
    <source>
        <dbReference type="SAM" id="MobiDB-lite"/>
    </source>
</evidence>
<evidence type="ECO:0000313" key="16">
    <source>
        <dbReference type="EMBL" id="CAB3403761.1"/>
    </source>
</evidence>
<dbReference type="AlphaFoldDB" id="A0A8S1EIV9"/>
<accession>A0A8S1EIV9</accession>
<dbReference type="InterPro" id="IPR013083">
    <property type="entry name" value="Znf_RING/FYVE/PHD"/>
</dbReference>
<comment type="caution">
    <text evidence="16">The sequence shown here is derived from an EMBL/GenBank/DDBJ whole genome shotgun (WGS) entry which is preliminary data.</text>
</comment>
<keyword evidence="7" id="KW-0862">Zinc</keyword>
<feature type="transmembrane region" description="Helical" evidence="14">
    <location>
        <begin position="225"/>
        <end position="243"/>
    </location>
</feature>
<organism evidence="16 17">
    <name type="scientific">Caenorhabditis bovis</name>
    <dbReference type="NCBI Taxonomy" id="2654633"/>
    <lineage>
        <taxon>Eukaryota</taxon>
        <taxon>Metazoa</taxon>
        <taxon>Ecdysozoa</taxon>
        <taxon>Nematoda</taxon>
        <taxon>Chromadorea</taxon>
        <taxon>Rhabditida</taxon>
        <taxon>Rhabditina</taxon>
        <taxon>Rhabditomorpha</taxon>
        <taxon>Rhabditoidea</taxon>
        <taxon>Rhabditidae</taxon>
        <taxon>Peloderinae</taxon>
        <taxon>Caenorhabditis</taxon>
    </lineage>
</organism>
<keyword evidence="4" id="KW-0479">Metal-binding</keyword>
<dbReference type="GO" id="GO:0061630">
    <property type="term" value="F:ubiquitin protein ligase activity"/>
    <property type="evidence" value="ECO:0007669"/>
    <property type="project" value="InterPro"/>
</dbReference>
<evidence type="ECO:0000256" key="9">
    <source>
        <dbReference type="ARBA" id="ARBA00023136"/>
    </source>
</evidence>
<dbReference type="SUPFAM" id="SSF57850">
    <property type="entry name" value="RING/U-box"/>
    <property type="match status" value="1"/>
</dbReference>
<dbReference type="InterPro" id="IPR010652">
    <property type="entry name" value="DUF1232"/>
</dbReference>
<dbReference type="Gene3D" id="3.30.40.10">
    <property type="entry name" value="Zinc/RING finger domain, C3HC4 (zinc finger)"/>
    <property type="match status" value="1"/>
</dbReference>
<dbReference type="PANTHER" id="PTHR22894">
    <property type="entry name" value="RING-TYPE DOMAIN-CONTAINING PROTEIN"/>
    <property type="match status" value="1"/>
</dbReference>
<evidence type="ECO:0000256" key="7">
    <source>
        <dbReference type="ARBA" id="ARBA00022833"/>
    </source>
</evidence>
<feature type="transmembrane region" description="Helical" evidence="14">
    <location>
        <begin position="263"/>
        <end position="281"/>
    </location>
</feature>
<evidence type="ECO:0000256" key="12">
    <source>
        <dbReference type="PROSITE-ProRule" id="PRU00175"/>
    </source>
</evidence>
<keyword evidence="8 14" id="KW-1133">Transmembrane helix</keyword>
<evidence type="ECO:0000256" key="1">
    <source>
        <dbReference type="ARBA" id="ARBA00004477"/>
    </source>
</evidence>
<feature type="region of interest" description="Disordered" evidence="13">
    <location>
        <begin position="65"/>
        <end position="89"/>
    </location>
</feature>
<dbReference type="InterPro" id="IPR038896">
    <property type="entry name" value="RNF170"/>
</dbReference>
<evidence type="ECO:0000256" key="5">
    <source>
        <dbReference type="ARBA" id="ARBA00022771"/>
    </source>
</evidence>
<evidence type="ECO:0000256" key="10">
    <source>
        <dbReference type="ARBA" id="ARBA00030110"/>
    </source>
</evidence>
<keyword evidence="17" id="KW-1185">Reference proteome</keyword>
<evidence type="ECO:0000256" key="8">
    <source>
        <dbReference type="ARBA" id="ARBA00022989"/>
    </source>
</evidence>
<sequence length="304" mass="35520">MEATEQIEPVKSTIEGVGDEVVRVFWFMMVVVVTLGYLFSPEIVRIIGRRYRRRQNIHPENEAEINEFRRDEEQMERQRQSTRRRMDEAKNQTDHECPICLGVAHFALLTDCGHVFCCDCIIGYWQHTTSILKPVQCAICRTVIHMLLPLNWPSHINPTAQEDDENGVEDEREMTNEQLLENNIRINDYNRRFSTNRTILDYIRDIPVVIPYLCRNFFNNDLITIFYRIRIAVIAMSIVFYFLNPMDLMPESTMGAIGLMDDLLISLILFCYLVSWLRGVMARRGFANQADVNDDDIQLAQADN</sequence>
<gene>
    <name evidence="16" type="ORF">CBOVIS_LOCUS6180</name>
</gene>
<dbReference type="Pfam" id="PF06803">
    <property type="entry name" value="DUF1232"/>
    <property type="match status" value="1"/>
</dbReference>
<evidence type="ECO:0000256" key="4">
    <source>
        <dbReference type="ARBA" id="ARBA00022723"/>
    </source>
</evidence>
<keyword evidence="6" id="KW-0256">Endoplasmic reticulum</keyword>
<evidence type="ECO:0000256" key="6">
    <source>
        <dbReference type="ARBA" id="ARBA00022824"/>
    </source>
</evidence>
<evidence type="ECO:0000256" key="3">
    <source>
        <dbReference type="ARBA" id="ARBA00022692"/>
    </source>
</evidence>
<dbReference type="OrthoDB" id="9049620at2759"/>
<dbReference type="InterPro" id="IPR027370">
    <property type="entry name" value="Znf-RING_euk"/>
</dbReference>
<evidence type="ECO:0000256" key="11">
    <source>
        <dbReference type="ARBA" id="ARBA00031107"/>
    </source>
</evidence>
<dbReference type="SMART" id="SM00184">
    <property type="entry name" value="RING"/>
    <property type="match status" value="1"/>
</dbReference>
<proteinExistence type="predicted"/>
<dbReference type="EMBL" id="CADEPM010000004">
    <property type="protein sequence ID" value="CAB3403761.1"/>
    <property type="molecule type" value="Genomic_DNA"/>
</dbReference>
<feature type="domain" description="RING-type" evidence="15">
    <location>
        <begin position="97"/>
        <end position="141"/>
    </location>
</feature>
<comment type="subcellular location">
    <subcellularLocation>
        <location evidence="1">Endoplasmic reticulum membrane</location>
        <topology evidence="1">Multi-pass membrane protein</topology>
    </subcellularLocation>
</comment>
<dbReference type="InterPro" id="IPR017907">
    <property type="entry name" value="Znf_RING_CS"/>
</dbReference>
<keyword evidence="3 14" id="KW-0812">Transmembrane</keyword>
<dbReference type="PANTHER" id="PTHR22894:SF5">
    <property type="entry name" value="RING-TYPE DOMAIN-CONTAINING PROTEIN"/>
    <property type="match status" value="1"/>
</dbReference>
<reference evidence="16 17" key="1">
    <citation type="submission" date="2020-04" db="EMBL/GenBank/DDBJ databases">
        <authorList>
            <person name="Laetsch R D."/>
            <person name="Stevens L."/>
            <person name="Kumar S."/>
            <person name="Blaxter L. M."/>
        </authorList>
    </citation>
    <scope>NUCLEOTIDE SEQUENCE [LARGE SCALE GENOMIC DNA]</scope>
</reference>
<keyword evidence="9 14" id="KW-0472">Membrane</keyword>
<dbReference type="Pfam" id="PF13445">
    <property type="entry name" value="zf-RING_UBOX"/>
    <property type="match status" value="1"/>
</dbReference>
<dbReference type="GO" id="GO:0008270">
    <property type="term" value="F:zinc ion binding"/>
    <property type="evidence" value="ECO:0007669"/>
    <property type="project" value="UniProtKB-KW"/>
</dbReference>
<dbReference type="Proteomes" id="UP000494206">
    <property type="component" value="Unassembled WGS sequence"/>
</dbReference>
<evidence type="ECO:0000256" key="2">
    <source>
        <dbReference type="ARBA" id="ARBA00014068"/>
    </source>
</evidence>
<dbReference type="PROSITE" id="PS50089">
    <property type="entry name" value="ZF_RING_2"/>
    <property type="match status" value="1"/>
</dbReference>
<dbReference type="PROSITE" id="PS00518">
    <property type="entry name" value="ZF_RING_1"/>
    <property type="match status" value="1"/>
</dbReference>
<keyword evidence="5 12" id="KW-0863">Zinc-finger</keyword>
<protein>
    <recommendedName>
        <fullName evidence="2">E3 ubiquitin-protein ligase RNF170</fullName>
    </recommendedName>
    <alternativeName>
        <fullName evidence="11">RING finger protein 170</fullName>
    </alternativeName>
    <alternativeName>
        <fullName evidence="10">RING-type E3 ubiquitin transferase RNF170</fullName>
    </alternativeName>
</protein>
<evidence type="ECO:0000256" key="14">
    <source>
        <dbReference type="SAM" id="Phobius"/>
    </source>
</evidence>
<feature type="transmembrane region" description="Helical" evidence="14">
    <location>
        <begin position="24"/>
        <end position="44"/>
    </location>
</feature>
<dbReference type="GO" id="GO:0005789">
    <property type="term" value="C:endoplasmic reticulum membrane"/>
    <property type="evidence" value="ECO:0007669"/>
    <property type="project" value="UniProtKB-SubCell"/>
</dbReference>
<evidence type="ECO:0000259" key="15">
    <source>
        <dbReference type="PROSITE" id="PS50089"/>
    </source>
</evidence>